<accession>A0A6J6BFV5</accession>
<feature type="transmembrane region" description="Helical" evidence="6">
    <location>
        <begin position="83"/>
        <end position="102"/>
    </location>
</feature>
<sequence>MNATAGTTTRPFSPTPAGPAAPSLLRTSVSRARLDLVELLRDREATFFVLAFPVMLLVLFGSIFRETISGTGVEASQVMASGIIASGIMSVSFVSLAISIAYERDLGVLLRYRATPMPPAAYFLGKTLFVLVTAVAETVVLLAVAVTLYDLDLPSTPDRWAMFAAVFLLGTASGSVLGVAVSSVPKNAKNANAIVQAPFIFLQFISGVYLLFSDVPPVLQQVAALFPLKWMTQGLRSVFLPDSWQVMEPAGSWERPLVLVVLAAWTVGGLVLCRMTFRWSRSR</sequence>
<feature type="domain" description="ABC transmembrane type-2" evidence="7">
    <location>
        <begin position="44"/>
        <end position="280"/>
    </location>
</feature>
<feature type="region of interest" description="Disordered" evidence="5">
    <location>
        <begin position="1"/>
        <end position="21"/>
    </location>
</feature>
<comment type="subcellular location">
    <subcellularLocation>
        <location evidence="1">Membrane</location>
        <topology evidence="1">Multi-pass membrane protein</topology>
    </subcellularLocation>
</comment>
<gene>
    <name evidence="8" type="ORF">UFOPK1493_00084</name>
</gene>
<feature type="compositionally biased region" description="Polar residues" evidence="5">
    <location>
        <begin position="1"/>
        <end position="12"/>
    </location>
</feature>
<dbReference type="InterPro" id="IPR013525">
    <property type="entry name" value="ABC2_TM"/>
</dbReference>
<keyword evidence="3 6" id="KW-1133">Transmembrane helix</keyword>
<proteinExistence type="predicted"/>
<evidence type="ECO:0000256" key="1">
    <source>
        <dbReference type="ARBA" id="ARBA00004141"/>
    </source>
</evidence>
<evidence type="ECO:0000256" key="5">
    <source>
        <dbReference type="SAM" id="MobiDB-lite"/>
    </source>
</evidence>
<dbReference type="InterPro" id="IPR000412">
    <property type="entry name" value="ABC_2_transport"/>
</dbReference>
<feature type="transmembrane region" description="Helical" evidence="6">
    <location>
        <begin position="193"/>
        <end position="212"/>
    </location>
</feature>
<evidence type="ECO:0000256" key="2">
    <source>
        <dbReference type="ARBA" id="ARBA00022692"/>
    </source>
</evidence>
<dbReference type="AlphaFoldDB" id="A0A6J6BFV5"/>
<keyword evidence="2 6" id="KW-0812">Transmembrane</keyword>
<dbReference type="PROSITE" id="PS51012">
    <property type="entry name" value="ABC_TM2"/>
    <property type="match status" value="1"/>
</dbReference>
<feature type="transmembrane region" description="Helical" evidence="6">
    <location>
        <begin position="123"/>
        <end position="148"/>
    </location>
</feature>
<evidence type="ECO:0000256" key="6">
    <source>
        <dbReference type="SAM" id="Phobius"/>
    </source>
</evidence>
<keyword evidence="4 6" id="KW-0472">Membrane</keyword>
<reference evidence="8" key="1">
    <citation type="submission" date="2020-05" db="EMBL/GenBank/DDBJ databases">
        <authorList>
            <person name="Chiriac C."/>
            <person name="Salcher M."/>
            <person name="Ghai R."/>
            <person name="Kavagutti S V."/>
        </authorList>
    </citation>
    <scope>NUCLEOTIDE SEQUENCE</scope>
</reference>
<evidence type="ECO:0000256" key="4">
    <source>
        <dbReference type="ARBA" id="ARBA00023136"/>
    </source>
</evidence>
<evidence type="ECO:0000256" key="3">
    <source>
        <dbReference type="ARBA" id="ARBA00022989"/>
    </source>
</evidence>
<dbReference type="InterPro" id="IPR047817">
    <property type="entry name" value="ABC2_TM_bact-type"/>
</dbReference>
<evidence type="ECO:0000313" key="8">
    <source>
        <dbReference type="EMBL" id="CAB4537594.1"/>
    </source>
</evidence>
<name>A0A6J6BFV5_9ZZZZ</name>
<dbReference type="PIRSF" id="PIRSF006648">
    <property type="entry name" value="DrrB"/>
    <property type="match status" value="1"/>
</dbReference>
<protein>
    <submittedName>
        <fullName evidence="8">Unannotated protein</fullName>
    </submittedName>
</protein>
<dbReference type="Pfam" id="PF01061">
    <property type="entry name" value="ABC2_membrane"/>
    <property type="match status" value="1"/>
</dbReference>
<dbReference type="PANTHER" id="PTHR43229:SF2">
    <property type="entry name" value="NODULATION PROTEIN J"/>
    <property type="match status" value="1"/>
</dbReference>
<dbReference type="InterPro" id="IPR051784">
    <property type="entry name" value="Nod_factor_ABC_transporter"/>
</dbReference>
<evidence type="ECO:0000259" key="7">
    <source>
        <dbReference type="PROSITE" id="PS51012"/>
    </source>
</evidence>
<feature type="transmembrane region" description="Helical" evidence="6">
    <location>
        <begin position="160"/>
        <end position="181"/>
    </location>
</feature>
<dbReference type="GO" id="GO:0043190">
    <property type="term" value="C:ATP-binding cassette (ABC) transporter complex"/>
    <property type="evidence" value="ECO:0007669"/>
    <property type="project" value="InterPro"/>
</dbReference>
<feature type="transmembrane region" description="Helical" evidence="6">
    <location>
        <begin position="45"/>
        <end position="63"/>
    </location>
</feature>
<dbReference type="EMBL" id="CAEZSR010000002">
    <property type="protein sequence ID" value="CAB4537594.1"/>
    <property type="molecule type" value="Genomic_DNA"/>
</dbReference>
<organism evidence="8">
    <name type="scientific">freshwater metagenome</name>
    <dbReference type="NCBI Taxonomy" id="449393"/>
    <lineage>
        <taxon>unclassified sequences</taxon>
        <taxon>metagenomes</taxon>
        <taxon>ecological metagenomes</taxon>
    </lineage>
</organism>
<feature type="transmembrane region" description="Helical" evidence="6">
    <location>
        <begin position="257"/>
        <end position="277"/>
    </location>
</feature>
<dbReference type="PANTHER" id="PTHR43229">
    <property type="entry name" value="NODULATION PROTEIN J"/>
    <property type="match status" value="1"/>
</dbReference>
<dbReference type="GO" id="GO:0140359">
    <property type="term" value="F:ABC-type transporter activity"/>
    <property type="evidence" value="ECO:0007669"/>
    <property type="project" value="InterPro"/>
</dbReference>